<keyword evidence="3" id="KW-0238">DNA-binding</keyword>
<comment type="similarity">
    <text evidence="1">Belongs to the LysR transcriptional regulatory family.</text>
</comment>
<evidence type="ECO:0000313" key="6">
    <source>
        <dbReference type="EMBL" id="QPT40390.1"/>
    </source>
</evidence>
<dbReference type="GO" id="GO:0003700">
    <property type="term" value="F:DNA-binding transcription factor activity"/>
    <property type="evidence" value="ECO:0007669"/>
    <property type="project" value="InterPro"/>
</dbReference>
<reference evidence="6 9" key="2">
    <citation type="submission" date="2020-12" db="EMBL/GenBank/DDBJ databases">
        <title>FDA dAtabase for Regulatory Grade micrObial Sequences (FDA-ARGOS): Supporting development and validation of Infectious Disease Dx tests.</title>
        <authorList>
            <person name="Sproer C."/>
            <person name="Gronow S."/>
            <person name="Severitt S."/>
            <person name="Schroder I."/>
            <person name="Tallon L."/>
            <person name="Sadzewicz L."/>
            <person name="Zhao X."/>
            <person name="Boylan J."/>
            <person name="Ott S."/>
            <person name="Bowen H."/>
            <person name="Vavikolanu K."/>
            <person name="Mehta A."/>
            <person name="Aluvathingal J."/>
            <person name="Nadendla S."/>
            <person name="Lowell S."/>
            <person name="Myers T."/>
            <person name="Yan Y."/>
            <person name="Sichtig H."/>
        </authorList>
    </citation>
    <scope>NUCLEOTIDE SEQUENCE [LARGE SCALE GENOMIC DNA]</scope>
    <source>
        <strain evidence="6 9">FDAARGOS_872</strain>
    </source>
</reference>
<dbReference type="InterPro" id="IPR036390">
    <property type="entry name" value="WH_DNA-bd_sf"/>
</dbReference>
<evidence type="ECO:0000259" key="5">
    <source>
        <dbReference type="PROSITE" id="PS50931"/>
    </source>
</evidence>
<dbReference type="RefSeq" id="WP_018574168.1">
    <property type="nucleotide sequence ID" value="NZ_CP065725.1"/>
</dbReference>
<dbReference type="InterPro" id="IPR000847">
    <property type="entry name" value="LysR_HTH_N"/>
</dbReference>
<evidence type="ECO:0000256" key="1">
    <source>
        <dbReference type="ARBA" id="ARBA00009437"/>
    </source>
</evidence>
<dbReference type="EMBL" id="UGSB01000001">
    <property type="protein sequence ID" value="SUA50933.1"/>
    <property type="molecule type" value="Genomic_DNA"/>
</dbReference>
<dbReference type="SUPFAM" id="SSF53850">
    <property type="entry name" value="Periplasmic binding protein-like II"/>
    <property type="match status" value="1"/>
</dbReference>
<dbReference type="GO" id="GO:0005829">
    <property type="term" value="C:cytosol"/>
    <property type="evidence" value="ECO:0007669"/>
    <property type="project" value="TreeGrafter"/>
</dbReference>
<proteinExistence type="inferred from homology"/>
<evidence type="ECO:0000313" key="8">
    <source>
        <dbReference type="Proteomes" id="UP000254603"/>
    </source>
</evidence>
<dbReference type="Gene3D" id="3.40.190.290">
    <property type="match status" value="1"/>
</dbReference>
<dbReference type="Gene3D" id="1.10.10.10">
    <property type="entry name" value="Winged helix-like DNA-binding domain superfamily/Winged helix DNA-binding domain"/>
    <property type="match status" value="1"/>
</dbReference>
<dbReference type="InterPro" id="IPR036388">
    <property type="entry name" value="WH-like_DNA-bd_sf"/>
</dbReference>
<dbReference type="Pfam" id="PF00126">
    <property type="entry name" value="HTH_1"/>
    <property type="match status" value="1"/>
</dbReference>
<keyword evidence="9" id="KW-1185">Reference proteome</keyword>
<dbReference type="Proteomes" id="UP000594903">
    <property type="component" value="Chromosome"/>
</dbReference>
<gene>
    <name evidence="7" type="primary">cynR_1</name>
    <name evidence="6" type="ORF">I6G29_01870</name>
    <name evidence="7" type="ORF">NCTC11997_00422</name>
</gene>
<dbReference type="Proteomes" id="UP000254603">
    <property type="component" value="Unassembled WGS sequence"/>
</dbReference>
<dbReference type="EMBL" id="CP065725">
    <property type="protein sequence ID" value="QPT40390.1"/>
    <property type="molecule type" value="Genomic_DNA"/>
</dbReference>
<dbReference type="PRINTS" id="PR00039">
    <property type="entry name" value="HTHLYSR"/>
</dbReference>
<protein>
    <submittedName>
        <fullName evidence="7">Cyn operon transcriptional activator</fullName>
    </submittedName>
    <submittedName>
        <fullName evidence="6">LysR family transcriptional regulator</fullName>
    </submittedName>
</protein>
<dbReference type="OrthoDB" id="8650466at2"/>
<dbReference type="CDD" id="cd05466">
    <property type="entry name" value="PBP2_LTTR_substrate"/>
    <property type="match status" value="1"/>
</dbReference>
<dbReference type="Pfam" id="PF03466">
    <property type="entry name" value="LysR_substrate"/>
    <property type="match status" value="1"/>
</dbReference>
<dbReference type="FunFam" id="1.10.10.10:FF:000001">
    <property type="entry name" value="LysR family transcriptional regulator"/>
    <property type="match status" value="1"/>
</dbReference>
<dbReference type="PROSITE" id="PS50931">
    <property type="entry name" value="HTH_LYSR"/>
    <property type="match status" value="1"/>
</dbReference>
<evidence type="ECO:0000256" key="4">
    <source>
        <dbReference type="ARBA" id="ARBA00023163"/>
    </source>
</evidence>
<sequence length="293" mass="32074">MPNKALDRQLRYFLRIAECGSLTSAADELDQSQAGLSKQLTSLENSIGQQLFIRTGRGLELTQAGNLLYKKLRSAFWEIDQAINEVRQLGVDRGTVHLATVHTLSYYFMGDVVANFISSYPQVNLSILGRSSPEVVELVHSGKADLGLVYDSAVDVGNLNSCKLFDDEMALVVRSSSPRSGPQDISDESLRLVGFPPHYALRKMIHSARLSPHVIAETETIGSLLRLVSSGVGDCILPSRIPDSLLAGYDLRKLPIAEPVLSRSIVVIRHAEKPLAPLMKELLACINRVAAQL</sequence>
<dbReference type="SUPFAM" id="SSF46785">
    <property type="entry name" value="Winged helix' DNA-binding domain"/>
    <property type="match status" value="1"/>
</dbReference>
<dbReference type="STRING" id="1122619.GCA_000373745_00984"/>
<name>A0A378XBE9_9BURK</name>
<organism evidence="7 8">
    <name type="scientific">Oligella ureolytica</name>
    <dbReference type="NCBI Taxonomy" id="90244"/>
    <lineage>
        <taxon>Bacteria</taxon>
        <taxon>Pseudomonadati</taxon>
        <taxon>Pseudomonadota</taxon>
        <taxon>Betaproteobacteria</taxon>
        <taxon>Burkholderiales</taxon>
        <taxon>Alcaligenaceae</taxon>
        <taxon>Oligella</taxon>
    </lineage>
</organism>
<evidence type="ECO:0000256" key="2">
    <source>
        <dbReference type="ARBA" id="ARBA00023015"/>
    </source>
</evidence>
<evidence type="ECO:0000313" key="9">
    <source>
        <dbReference type="Proteomes" id="UP000594903"/>
    </source>
</evidence>
<keyword evidence="2" id="KW-0805">Transcription regulation</keyword>
<evidence type="ECO:0000256" key="3">
    <source>
        <dbReference type="ARBA" id="ARBA00023125"/>
    </source>
</evidence>
<dbReference type="PANTHER" id="PTHR30419">
    <property type="entry name" value="HTH-TYPE TRANSCRIPTIONAL REGULATOR YBHD"/>
    <property type="match status" value="1"/>
</dbReference>
<keyword evidence="4" id="KW-0804">Transcription</keyword>
<feature type="domain" description="HTH lysR-type" evidence="5">
    <location>
        <begin position="8"/>
        <end position="62"/>
    </location>
</feature>
<accession>A0A378XBE9</accession>
<dbReference type="InterPro" id="IPR005119">
    <property type="entry name" value="LysR_subst-bd"/>
</dbReference>
<dbReference type="GO" id="GO:0003677">
    <property type="term" value="F:DNA binding"/>
    <property type="evidence" value="ECO:0007669"/>
    <property type="project" value="UniProtKB-KW"/>
</dbReference>
<evidence type="ECO:0000313" key="7">
    <source>
        <dbReference type="EMBL" id="SUA50933.1"/>
    </source>
</evidence>
<reference evidence="7 8" key="1">
    <citation type="submission" date="2018-06" db="EMBL/GenBank/DDBJ databases">
        <authorList>
            <consortium name="Pathogen Informatics"/>
            <person name="Doyle S."/>
        </authorList>
    </citation>
    <scope>NUCLEOTIDE SEQUENCE [LARGE SCALE GENOMIC DNA]</scope>
    <source>
        <strain evidence="7 8">NCTC11997</strain>
    </source>
</reference>
<dbReference type="InterPro" id="IPR050950">
    <property type="entry name" value="HTH-type_LysR_regulators"/>
</dbReference>
<dbReference type="AlphaFoldDB" id="A0A378XBE9"/>